<comment type="caution">
    <text evidence="1">The sequence shown here is derived from an EMBL/GenBank/DDBJ whole genome shotgun (WGS) entry which is preliminary data.</text>
</comment>
<dbReference type="EMBL" id="BPLR01015288">
    <property type="protein sequence ID" value="GIY75004.1"/>
    <property type="molecule type" value="Genomic_DNA"/>
</dbReference>
<keyword evidence="2" id="KW-1185">Reference proteome</keyword>
<dbReference type="Proteomes" id="UP001054945">
    <property type="component" value="Unassembled WGS sequence"/>
</dbReference>
<evidence type="ECO:0000313" key="1">
    <source>
        <dbReference type="EMBL" id="GIY75004.1"/>
    </source>
</evidence>
<proteinExistence type="predicted"/>
<evidence type="ECO:0000313" key="2">
    <source>
        <dbReference type="Proteomes" id="UP001054945"/>
    </source>
</evidence>
<gene>
    <name evidence="1" type="ORF">CEXT_315761</name>
</gene>
<organism evidence="1 2">
    <name type="scientific">Caerostris extrusa</name>
    <name type="common">Bark spider</name>
    <name type="synonym">Caerostris bankana</name>
    <dbReference type="NCBI Taxonomy" id="172846"/>
    <lineage>
        <taxon>Eukaryota</taxon>
        <taxon>Metazoa</taxon>
        <taxon>Ecdysozoa</taxon>
        <taxon>Arthropoda</taxon>
        <taxon>Chelicerata</taxon>
        <taxon>Arachnida</taxon>
        <taxon>Araneae</taxon>
        <taxon>Araneomorphae</taxon>
        <taxon>Entelegynae</taxon>
        <taxon>Araneoidea</taxon>
        <taxon>Araneidae</taxon>
        <taxon>Caerostris</taxon>
    </lineage>
</organism>
<reference evidence="1 2" key="1">
    <citation type="submission" date="2021-06" db="EMBL/GenBank/DDBJ databases">
        <title>Caerostris extrusa draft genome.</title>
        <authorList>
            <person name="Kono N."/>
            <person name="Arakawa K."/>
        </authorList>
    </citation>
    <scope>NUCLEOTIDE SEQUENCE [LARGE SCALE GENOMIC DNA]</scope>
</reference>
<dbReference type="AlphaFoldDB" id="A0AAV4VZG4"/>
<sequence>MDLRSARQLIGPGRSSVINRQLIGPGSSSVINRQLIGQEDLFVINRQLIDPRRSLSLSVETSQLST</sequence>
<accession>A0AAV4VZG4</accession>
<protein>
    <submittedName>
        <fullName evidence="1">Uncharacterized protein</fullName>
    </submittedName>
</protein>
<name>A0AAV4VZG4_CAEEX</name>